<reference evidence="2" key="1">
    <citation type="submission" date="2016-10" db="EMBL/GenBank/DDBJ databases">
        <authorList>
            <person name="Varghese N."/>
            <person name="Submissions S."/>
        </authorList>
    </citation>
    <scope>NUCLEOTIDE SEQUENCE [LARGE SCALE GENOMIC DNA]</scope>
    <source>
        <strain evidence="2">DSM 7165</strain>
    </source>
</reference>
<sequence>MHHLYARIHASLDQSGFLAHKPEAQTLAKLVSIVQRAELQKKEVNLLHAILSTLEQHKTPTP</sequence>
<dbReference type="EMBL" id="FNYH01000005">
    <property type="protein sequence ID" value="SEI60805.1"/>
    <property type="molecule type" value="Genomic_DNA"/>
</dbReference>
<evidence type="ECO:0000313" key="2">
    <source>
        <dbReference type="Proteomes" id="UP000242999"/>
    </source>
</evidence>
<proteinExistence type="predicted"/>
<dbReference type="AlphaFoldDB" id="A0A1H6SAN4"/>
<keyword evidence="2" id="KW-1185">Reference proteome</keyword>
<dbReference type="Gene3D" id="1.10.8.590">
    <property type="match status" value="1"/>
</dbReference>
<organism evidence="1 2">
    <name type="scientific">Allopseudospirillum japonicum</name>
    <dbReference type="NCBI Taxonomy" id="64971"/>
    <lineage>
        <taxon>Bacteria</taxon>
        <taxon>Pseudomonadati</taxon>
        <taxon>Pseudomonadota</taxon>
        <taxon>Gammaproteobacteria</taxon>
        <taxon>Oceanospirillales</taxon>
        <taxon>Oceanospirillaceae</taxon>
        <taxon>Allopseudospirillum</taxon>
    </lineage>
</organism>
<gene>
    <name evidence="1" type="ORF">SAMN05421831_105105</name>
</gene>
<name>A0A1H6SAN4_9GAMM</name>
<protein>
    <submittedName>
        <fullName evidence="1">Uncharacterized protein</fullName>
    </submittedName>
</protein>
<dbReference type="Proteomes" id="UP000242999">
    <property type="component" value="Unassembled WGS sequence"/>
</dbReference>
<accession>A0A1H6SAN4</accession>
<evidence type="ECO:0000313" key="1">
    <source>
        <dbReference type="EMBL" id="SEI60805.1"/>
    </source>
</evidence>